<dbReference type="VEuPathDB" id="FungiDB:SCHCODRAFT_02745340"/>
<dbReference type="InParanoid" id="D8PZE4"/>
<feature type="compositionally biased region" description="Acidic residues" evidence="1">
    <location>
        <begin position="777"/>
        <end position="791"/>
    </location>
</feature>
<proteinExistence type="predicted"/>
<gene>
    <name evidence="2" type="ORF">SCHCODRAFT_233300</name>
</gene>
<reference evidence="2 3" key="1">
    <citation type="journal article" date="2010" name="Nat. Biotechnol.">
        <title>Genome sequence of the model mushroom Schizophyllum commune.</title>
        <authorList>
            <person name="Ohm R.A."/>
            <person name="de Jong J.F."/>
            <person name="Lugones L.G."/>
            <person name="Aerts A."/>
            <person name="Kothe E."/>
            <person name="Stajich J.E."/>
            <person name="de Vries R.P."/>
            <person name="Record E."/>
            <person name="Levasseur A."/>
            <person name="Baker S.E."/>
            <person name="Bartholomew K.A."/>
            <person name="Coutinho P.M."/>
            <person name="Erdmann S."/>
            <person name="Fowler T.J."/>
            <person name="Gathman A.C."/>
            <person name="Lombard V."/>
            <person name="Henrissat B."/>
            <person name="Knabe N."/>
            <person name="Kuees U."/>
            <person name="Lilly W.W."/>
            <person name="Lindquist E."/>
            <person name="Lucas S."/>
            <person name="Magnuson J.K."/>
            <person name="Piumi F."/>
            <person name="Raudaskoski M."/>
            <person name="Salamov A."/>
            <person name="Schmutz J."/>
            <person name="Schwarze F.W.M.R."/>
            <person name="vanKuyk P.A."/>
            <person name="Horton J.S."/>
            <person name="Grigoriev I.V."/>
            <person name="Woesten H.A.B."/>
        </authorList>
    </citation>
    <scope>NUCLEOTIDE SEQUENCE [LARGE SCALE GENOMIC DNA]</scope>
    <source>
        <strain evidence="3">H4-8 / FGSC 9210</strain>
    </source>
</reference>
<organism evidence="3">
    <name type="scientific">Schizophyllum commune (strain H4-8 / FGSC 9210)</name>
    <name type="common">Split gill fungus</name>
    <dbReference type="NCBI Taxonomy" id="578458"/>
    <lineage>
        <taxon>Eukaryota</taxon>
        <taxon>Fungi</taxon>
        <taxon>Dikarya</taxon>
        <taxon>Basidiomycota</taxon>
        <taxon>Agaricomycotina</taxon>
        <taxon>Agaricomycetes</taxon>
        <taxon>Agaricomycetidae</taxon>
        <taxon>Agaricales</taxon>
        <taxon>Schizophyllaceae</taxon>
        <taxon>Schizophyllum</taxon>
    </lineage>
</organism>
<dbReference type="eggNOG" id="ENOG502SPJ6">
    <property type="taxonomic scope" value="Eukaryota"/>
</dbReference>
<dbReference type="Proteomes" id="UP000007431">
    <property type="component" value="Unassembled WGS sequence"/>
</dbReference>
<evidence type="ECO:0000313" key="2">
    <source>
        <dbReference type="EMBL" id="EFI99425.1"/>
    </source>
</evidence>
<evidence type="ECO:0000313" key="3">
    <source>
        <dbReference type="Proteomes" id="UP000007431"/>
    </source>
</evidence>
<dbReference type="EMBL" id="GL377304">
    <property type="protein sequence ID" value="EFI99425.1"/>
    <property type="molecule type" value="Genomic_DNA"/>
</dbReference>
<protein>
    <submittedName>
        <fullName evidence="2">Uncharacterized protein</fullName>
    </submittedName>
</protein>
<feature type="compositionally biased region" description="Polar residues" evidence="1">
    <location>
        <begin position="518"/>
        <end position="537"/>
    </location>
</feature>
<sequence>MQRFQAFPEELIREVLCYVIDVPTDAEFFSSNGKREEYYSNKPARWREPLELRAAERRPPALLLVCKDWQRICTPILYRTAIIRSKGQADALTITITRVRPELAGCVKRLRLKGAIGMEILGLLNATPRLTHLALVLHIFSKESVSYLCRGLRLDHINPTMLLLADSPKGSTKGRAKLMNTLTQTIPTWTSLRVVDMPCMQKDSDVLVELLAHVPQIHTVIFPDIKRPGLEQLQALGRNRSLRCIFFKKERLLDPWDECAEWYTVDEEVIGDPRLSALCQYDTPDGRQLFRHSRNPHHSDFDIAYVLDLMSEEESEQETQPTESMPGPPIPILTHPVDVQERIWSRVFEHVEADVNRWGCSLDSRRRPAFLSLAQVCQLFRRLLLLKIYTKMGVADWRQARQLGLLLDAFPAFGRHVRELSVHNQVDHDRFWDPRRALQLVPNLTSLQSTRQWTYRGITPDWLRLKWATFTMLAKTAKGITEIRSVKIAQEFAKPKEKVASEGQAATSGDGQAGEAVASSTRAGASANTGDTRASQQGKKPPAKRVVAVPVGPLSVFRSLKVLELDGAVKLKFKQKDIPDNIFPVLEELRFTSGDTSVLKMFTLFELPRLRRLALFHRAQTANDAGDFLEKHGPKVEDLDIEYFPTESVFEMCTSIQTLRVRESKLRAQPPDYTAEHWRSDTLTTIEFPSRLPVQIPSCRPWGPLLSSLDPAKLPTLKTVRLRFLRWPVEQRAIDSCFWVPYAEELLEKGIEVLSGYDEPWTPRVKPRASGGKAMDVDMDAEVDSDPEWTP</sequence>
<feature type="region of interest" description="Disordered" evidence="1">
    <location>
        <begin position="765"/>
        <end position="791"/>
    </location>
</feature>
<feature type="region of interest" description="Disordered" evidence="1">
    <location>
        <begin position="497"/>
        <end position="544"/>
    </location>
</feature>
<dbReference type="OMA" id="HATDIRI"/>
<evidence type="ECO:0000256" key="1">
    <source>
        <dbReference type="SAM" id="MobiDB-lite"/>
    </source>
</evidence>
<dbReference type="HOGENOM" id="CLU_027521_0_0_1"/>
<dbReference type="AlphaFoldDB" id="D8PZE4"/>
<accession>D8PZE4</accession>
<keyword evidence="3" id="KW-1185">Reference proteome</keyword>
<name>D8PZE4_SCHCM</name>